<proteinExistence type="predicted"/>
<keyword evidence="3" id="KW-1185">Reference proteome</keyword>
<dbReference type="AlphaFoldDB" id="A0ABD2XED1"/>
<feature type="domain" description="C2H2-type" evidence="1">
    <location>
        <begin position="118"/>
        <end position="139"/>
    </location>
</feature>
<evidence type="ECO:0000313" key="2">
    <source>
        <dbReference type="EMBL" id="KAL3403822.1"/>
    </source>
</evidence>
<dbReference type="InterPro" id="IPR013087">
    <property type="entry name" value="Znf_C2H2_type"/>
</dbReference>
<dbReference type="PROSITE" id="PS00028">
    <property type="entry name" value="ZINC_FINGER_C2H2_1"/>
    <property type="match status" value="1"/>
</dbReference>
<accession>A0ABD2XED1</accession>
<dbReference type="InterPro" id="IPR036236">
    <property type="entry name" value="Znf_C2H2_sf"/>
</dbReference>
<reference evidence="2 3" key="1">
    <citation type="journal article" date="2024" name="bioRxiv">
        <title>A reference genome for Trichogramma kaykai: A tiny desert-dwelling parasitoid wasp with competing sex-ratio distorters.</title>
        <authorList>
            <person name="Culotta J."/>
            <person name="Lindsey A.R."/>
        </authorList>
    </citation>
    <scope>NUCLEOTIDE SEQUENCE [LARGE SCALE GENOMIC DNA]</scope>
    <source>
        <strain evidence="2 3">KSX58</strain>
    </source>
</reference>
<gene>
    <name evidence="2" type="ORF">TKK_003496</name>
</gene>
<sequence>MDVQEEEFDEKNNSLKCDENISMHLDDSLLTKRTSERIKSQQMNKPIVPGRSTPISIIDDGEKILFEERNFTPIHQCIKIFKCLECVKDETFVSFEKFGNHVLQTHENALAFKRLFKCNKCKAVYLSNVDLYRHFSFEHLNVKVLKCKDCGEKLRKQTIHNTDQSSSEINDQKVTIEMDK</sequence>
<evidence type="ECO:0000259" key="1">
    <source>
        <dbReference type="PROSITE" id="PS00028"/>
    </source>
</evidence>
<dbReference type="SMART" id="SM00355">
    <property type="entry name" value="ZnF_C2H2"/>
    <property type="match status" value="2"/>
</dbReference>
<organism evidence="2 3">
    <name type="scientific">Trichogramma kaykai</name>
    <dbReference type="NCBI Taxonomy" id="54128"/>
    <lineage>
        <taxon>Eukaryota</taxon>
        <taxon>Metazoa</taxon>
        <taxon>Ecdysozoa</taxon>
        <taxon>Arthropoda</taxon>
        <taxon>Hexapoda</taxon>
        <taxon>Insecta</taxon>
        <taxon>Pterygota</taxon>
        <taxon>Neoptera</taxon>
        <taxon>Endopterygota</taxon>
        <taxon>Hymenoptera</taxon>
        <taxon>Apocrita</taxon>
        <taxon>Proctotrupomorpha</taxon>
        <taxon>Chalcidoidea</taxon>
        <taxon>Trichogrammatidae</taxon>
        <taxon>Trichogramma</taxon>
    </lineage>
</organism>
<name>A0ABD2XED1_9HYME</name>
<evidence type="ECO:0000313" key="3">
    <source>
        <dbReference type="Proteomes" id="UP001627154"/>
    </source>
</evidence>
<dbReference type="SUPFAM" id="SSF57667">
    <property type="entry name" value="beta-beta-alpha zinc fingers"/>
    <property type="match status" value="1"/>
</dbReference>
<dbReference type="Proteomes" id="UP001627154">
    <property type="component" value="Unassembled WGS sequence"/>
</dbReference>
<dbReference type="EMBL" id="JBJJXI010000028">
    <property type="protein sequence ID" value="KAL3403822.1"/>
    <property type="molecule type" value="Genomic_DNA"/>
</dbReference>
<comment type="caution">
    <text evidence="2">The sequence shown here is derived from an EMBL/GenBank/DDBJ whole genome shotgun (WGS) entry which is preliminary data.</text>
</comment>
<protein>
    <recommendedName>
        <fullName evidence="1">C2H2-type domain-containing protein</fullName>
    </recommendedName>
</protein>